<organism evidence="1 2">
    <name type="scientific">Coccidioides immitis RMSCC 3703</name>
    <dbReference type="NCBI Taxonomy" id="454286"/>
    <lineage>
        <taxon>Eukaryota</taxon>
        <taxon>Fungi</taxon>
        <taxon>Dikarya</taxon>
        <taxon>Ascomycota</taxon>
        <taxon>Pezizomycotina</taxon>
        <taxon>Eurotiomycetes</taxon>
        <taxon>Eurotiomycetidae</taxon>
        <taxon>Onygenales</taxon>
        <taxon>Onygenaceae</taxon>
        <taxon>Coccidioides</taxon>
    </lineage>
</organism>
<dbReference type="Proteomes" id="UP000054559">
    <property type="component" value="Unassembled WGS sequence"/>
</dbReference>
<dbReference type="EMBL" id="DS268124">
    <property type="protein sequence ID" value="KMU80320.1"/>
    <property type="molecule type" value="Genomic_DNA"/>
</dbReference>
<proteinExistence type="predicted"/>
<sequence length="173" mass="19624">MSSIVGSGVVCTPVWGSISDFYLARPFSQTIPWRQWKHDISAHDPAAAGRTGFGYDNTRRLKSHENYFSKSSRDMPTVLPALSKVLRVVVIVDLSLSFLLSHLRITADPESAWILRESNFQNVRQLISISWNPKTYLNLVMGGRALKHPECVERNHTYYTPPVHLIHILPITL</sequence>
<evidence type="ECO:0000313" key="1">
    <source>
        <dbReference type="EMBL" id="KMU80320.1"/>
    </source>
</evidence>
<protein>
    <submittedName>
        <fullName evidence="1">Uncharacterized protein</fullName>
    </submittedName>
</protein>
<gene>
    <name evidence="1" type="ORF">CISG_02171</name>
</gene>
<name>A0A0J8R792_COCIT</name>
<evidence type="ECO:0000313" key="2">
    <source>
        <dbReference type="Proteomes" id="UP000054559"/>
    </source>
</evidence>
<reference evidence="2" key="1">
    <citation type="journal article" date="2010" name="Genome Res.">
        <title>Population genomic sequencing of Coccidioides fungi reveals recent hybridization and transposon control.</title>
        <authorList>
            <person name="Neafsey D.E."/>
            <person name="Barker B.M."/>
            <person name="Sharpton T.J."/>
            <person name="Stajich J.E."/>
            <person name="Park D.J."/>
            <person name="Whiston E."/>
            <person name="Hung C.-Y."/>
            <person name="McMahan C."/>
            <person name="White J."/>
            <person name="Sykes S."/>
            <person name="Heiman D."/>
            <person name="Young S."/>
            <person name="Zeng Q."/>
            <person name="Abouelleil A."/>
            <person name="Aftuck L."/>
            <person name="Bessette D."/>
            <person name="Brown A."/>
            <person name="FitzGerald M."/>
            <person name="Lui A."/>
            <person name="Macdonald J.P."/>
            <person name="Priest M."/>
            <person name="Orbach M.J."/>
            <person name="Galgiani J.N."/>
            <person name="Kirkland T.N."/>
            <person name="Cole G.T."/>
            <person name="Birren B.W."/>
            <person name="Henn M.R."/>
            <person name="Taylor J.W."/>
            <person name="Rounsley S.D."/>
        </authorList>
    </citation>
    <scope>NUCLEOTIDE SEQUENCE [LARGE SCALE GENOMIC DNA]</scope>
    <source>
        <strain evidence="2">RMSCC 3703</strain>
    </source>
</reference>
<dbReference type="AlphaFoldDB" id="A0A0J8R792"/>
<accession>A0A0J8R792</accession>